<reference evidence="6 7" key="1">
    <citation type="submission" date="2020-08" db="EMBL/GenBank/DDBJ databases">
        <title>Sequencing the genomes of 1000 actinobacteria strains.</title>
        <authorList>
            <person name="Klenk H.-P."/>
        </authorList>
    </citation>
    <scope>NUCLEOTIDE SEQUENCE [LARGE SCALE GENOMIC DNA]</scope>
    <source>
        <strain evidence="6 7">DSM 43149</strain>
    </source>
</reference>
<dbReference type="GO" id="GO:0003677">
    <property type="term" value="F:DNA binding"/>
    <property type="evidence" value="ECO:0007669"/>
    <property type="project" value="UniProtKB-KW"/>
</dbReference>
<evidence type="ECO:0000256" key="4">
    <source>
        <dbReference type="SAM" id="SignalP"/>
    </source>
</evidence>
<dbReference type="GO" id="GO:0003700">
    <property type="term" value="F:DNA-binding transcription factor activity"/>
    <property type="evidence" value="ECO:0007669"/>
    <property type="project" value="InterPro"/>
</dbReference>
<evidence type="ECO:0000313" key="7">
    <source>
        <dbReference type="Proteomes" id="UP000578112"/>
    </source>
</evidence>
<evidence type="ECO:0000259" key="5">
    <source>
        <dbReference type="SMART" id="SM00418"/>
    </source>
</evidence>
<dbReference type="PANTHER" id="PTHR33154">
    <property type="entry name" value="TRANSCRIPTIONAL REGULATOR, ARSR FAMILY"/>
    <property type="match status" value="1"/>
</dbReference>
<evidence type="ECO:0000256" key="3">
    <source>
        <dbReference type="ARBA" id="ARBA00023163"/>
    </source>
</evidence>
<accession>A0A7W7I644</accession>
<evidence type="ECO:0000256" key="1">
    <source>
        <dbReference type="ARBA" id="ARBA00023015"/>
    </source>
</evidence>
<dbReference type="SUPFAM" id="SSF46785">
    <property type="entry name" value="Winged helix' DNA-binding domain"/>
    <property type="match status" value="1"/>
</dbReference>
<organism evidence="6 7">
    <name type="scientific">Actinoplanes digitatis</name>
    <dbReference type="NCBI Taxonomy" id="1868"/>
    <lineage>
        <taxon>Bacteria</taxon>
        <taxon>Bacillati</taxon>
        <taxon>Actinomycetota</taxon>
        <taxon>Actinomycetes</taxon>
        <taxon>Micromonosporales</taxon>
        <taxon>Micromonosporaceae</taxon>
        <taxon>Actinoplanes</taxon>
    </lineage>
</organism>
<keyword evidence="4" id="KW-0732">Signal</keyword>
<dbReference type="CDD" id="cd00090">
    <property type="entry name" value="HTH_ARSR"/>
    <property type="match status" value="1"/>
</dbReference>
<sequence length="178" mass="19373">MSLGDAPRQAALRAMAHPLRLQMLSLLASAPLTAADVARELALTHANASYHLRNLLSAGLIVQAGEERIRGGVAKRYRYDADRGRDPGGFPDQHAADAQRALIAAVANELIRRTAEADWSVGGLMVDAELWVDPQVWRETRDRIAEAARGLHDAARAPHTPGTVRANTTIAMFHMEDQ</sequence>
<keyword evidence="1" id="KW-0805">Transcription regulation</keyword>
<keyword evidence="7" id="KW-1185">Reference proteome</keyword>
<feature type="chain" id="PRO_5038648307" evidence="4">
    <location>
        <begin position="35"/>
        <end position="178"/>
    </location>
</feature>
<feature type="domain" description="HTH arsR-type" evidence="5">
    <location>
        <begin position="10"/>
        <end position="104"/>
    </location>
</feature>
<dbReference type="EMBL" id="JACHNH010000001">
    <property type="protein sequence ID" value="MBB4767139.1"/>
    <property type="molecule type" value="Genomic_DNA"/>
</dbReference>
<proteinExistence type="predicted"/>
<feature type="signal peptide" evidence="4">
    <location>
        <begin position="1"/>
        <end position="34"/>
    </location>
</feature>
<dbReference type="InterPro" id="IPR011991">
    <property type="entry name" value="ArsR-like_HTH"/>
</dbReference>
<dbReference type="SMART" id="SM00418">
    <property type="entry name" value="HTH_ARSR"/>
    <property type="match status" value="1"/>
</dbReference>
<dbReference type="Gene3D" id="1.10.10.10">
    <property type="entry name" value="Winged helix-like DNA-binding domain superfamily/Winged helix DNA-binding domain"/>
    <property type="match status" value="1"/>
</dbReference>
<dbReference type="RefSeq" id="WP_239087533.1">
    <property type="nucleotide sequence ID" value="NZ_BOMK01000036.1"/>
</dbReference>
<keyword evidence="3" id="KW-0804">Transcription</keyword>
<keyword evidence="2 6" id="KW-0238">DNA-binding</keyword>
<dbReference type="InterPro" id="IPR001845">
    <property type="entry name" value="HTH_ArsR_DNA-bd_dom"/>
</dbReference>
<protein>
    <submittedName>
        <fullName evidence="6">DNA-binding transcriptional ArsR family regulator</fullName>
    </submittedName>
</protein>
<dbReference type="InterPro" id="IPR036390">
    <property type="entry name" value="WH_DNA-bd_sf"/>
</dbReference>
<dbReference type="AlphaFoldDB" id="A0A7W7I644"/>
<dbReference type="InterPro" id="IPR036388">
    <property type="entry name" value="WH-like_DNA-bd_sf"/>
</dbReference>
<gene>
    <name evidence="6" type="ORF">BJ971_007695</name>
</gene>
<dbReference type="InterPro" id="IPR051081">
    <property type="entry name" value="HTH_MetalResp_TranReg"/>
</dbReference>
<evidence type="ECO:0000313" key="6">
    <source>
        <dbReference type="EMBL" id="MBB4767139.1"/>
    </source>
</evidence>
<evidence type="ECO:0000256" key="2">
    <source>
        <dbReference type="ARBA" id="ARBA00023125"/>
    </source>
</evidence>
<dbReference type="PANTHER" id="PTHR33154:SF33">
    <property type="entry name" value="TRANSCRIPTIONAL REPRESSOR SDPR"/>
    <property type="match status" value="1"/>
</dbReference>
<dbReference type="Pfam" id="PF12840">
    <property type="entry name" value="HTH_20"/>
    <property type="match status" value="1"/>
</dbReference>
<comment type="caution">
    <text evidence="6">The sequence shown here is derived from an EMBL/GenBank/DDBJ whole genome shotgun (WGS) entry which is preliminary data.</text>
</comment>
<dbReference type="Proteomes" id="UP000578112">
    <property type="component" value="Unassembled WGS sequence"/>
</dbReference>
<name>A0A7W7I644_9ACTN</name>